<keyword evidence="3" id="KW-1185">Reference proteome</keyword>
<dbReference type="EMBL" id="JANPWB010000007">
    <property type="protein sequence ID" value="KAJ1171754.1"/>
    <property type="molecule type" value="Genomic_DNA"/>
</dbReference>
<keyword evidence="1" id="KW-0472">Membrane</keyword>
<comment type="caution">
    <text evidence="2">The sequence shown here is derived from an EMBL/GenBank/DDBJ whole genome shotgun (WGS) entry which is preliminary data.</text>
</comment>
<dbReference type="AlphaFoldDB" id="A0AAV7T5G0"/>
<accession>A0AAV7T5G0</accession>
<evidence type="ECO:0000313" key="3">
    <source>
        <dbReference type="Proteomes" id="UP001066276"/>
    </source>
</evidence>
<name>A0AAV7T5G0_PLEWA</name>
<keyword evidence="1" id="KW-0812">Transmembrane</keyword>
<keyword evidence="1" id="KW-1133">Transmembrane helix</keyword>
<dbReference type="Proteomes" id="UP001066276">
    <property type="component" value="Chromosome 4_1"/>
</dbReference>
<sequence>MVAMSAVVPGSEEATGPVAVLAAVYVVAVLVAVSVAAVHGSAPAEGHSRTSPAASDGCPLGKRLGTVAEAVDVLGRCRWRCLRRCLSLWCLRWCLWRQCWRRCMGQHLLRDKAGRLLQPRTAAHWGRVWGLLLRL</sequence>
<protein>
    <submittedName>
        <fullName evidence="2">Uncharacterized protein</fullName>
    </submittedName>
</protein>
<feature type="transmembrane region" description="Helical" evidence="1">
    <location>
        <begin position="20"/>
        <end position="39"/>
    </location>
</feature>
<organism evidence="2 3">
    <name type="scientific">Pleurodeles waltl</name>
    <name type="common">Iberian ribbed newt</name>
    <dbReference type="NCBI Taxonomy" id="8319"/>
    <lineage>
        <taxon>Eukaryota</taxon>
        <taxon>Metazoa</taxon>
        <taxon>Chordata</taxon>
        <taxon>Craniata</taxon>
        <taxon>Vertebrata</taxon>
        <taxon>Euteleostomi</taxon>
        <taxon>Amphibia</taxon>
        <taxon>Batrachia</taxon>
        <taxon>Caudata</taxon>
        <taxon>Salamandroidea</taxon>
        <taxon>Salamandridae</taxon>
        <taxon>Pleurodelinae</taxon>
        <taxon>Pleurodeles</taxon>
    </lineage>
</organism>
<proteinExistence type="predicted"/>
<evidence type="ECO:0000256" key="1">
    <source>
        <dbReference type="SAM" id="Phobius"/>
    </source>
</evidence>
<gene>
    <name evidence="2" type="ORF">NDU88_003612</name>
</gene>
<evidence type="ECO:0000313" key="2">
    <source>
        <dbReference type="EMBL" id="KAJ1171754.1"/>
    </source>
</evidence>
<reference evidence="2" key="1">
    <citation type="journal article" date="2022" name="bioRxiv">
        <title>Sequencing and chromosome-scale assembly of the giantPleurodeles waltlgenome.</title>
        <authorList>
            <person name="Brown T."/>
            <person name="Elewa A."/>
            <person name="Iarovenko S."/>
            <person name="Subramanian E."/>
            <person name="Araus A.J."/>
            <person name="Petzold A."/>
            <person name="Susuki M."/>
            <person name="Suzuki K.-i.T."/>
            <person name="Hayashi T."/>
            <person name="Toyoda A."/>
            <person name="Oliveira C."/>
            <person name="Osipova E."/>
            <person name="Leigh N.D."/>
            <person name="Simon A."/>
            <person name="Yun M.H."/>
        </authorList>
    </citation>
    <scope>NUCLEOTIDE SEQUENCE</scope>
    <source>
        <strain evidence="2">20211129_DDA</strain>
        <tissue evidence="2">Liver</tissue>
    </source>
</reference>